<gene>
    <name evidence="6" type="primary">rsmH</name>
    <name evidence="7" type="ORF">CKF59_01290</name>
</gene>
<dbReference type="Proteomes" id="UP000265964">
    <property type="component" value="Unassembled WGS sequence"/>
</dbReference>
<comment type="subcellular location">
    <subcellularLocation>
        <location evidence="6">Cytoplasm</location>
    </subcellularLocation>
</comment>
<dbReference type="GO" id="GO:0071424">
    <property type="term" value="F:rRNA (cytosine-N4-)-methyltransferase activity"/>
    <property type="evidence" value="ECO:0007669"/>
    <property type="project" value="UniProtKB-UniRule"/>
</dbReference>
<keyword evidence="8" id="KW-1185">Reference proteome</keyword>
<dbReference type="PANTHER" id="PTHR11265">
    <property type="entry name" value="S-ADENOSYL-METHYLTRANSFERASE MRAW"/>
    <property type="match status" value="1"/>
</dbReference>
<feature type="binding site" evidence="6">
    <location>
        <position position="78"/>
    </location>
    <ligand>
        <name>S-adenosyl-L-methionine</name>
        <dbReference type="ChEBI" id="CHEBI:59789"/>
    </ligand>
</feature>
<evidence type="ECO:0000256" key="3">
    <source>
        <dbReference type="ARBA" id="ARBA00022603"/>
    </source>
</evidence>
<dbReference type="PIRSF" id="PIRSF004486">
    <property type="entry name" value="MraW"/>
    <property type="match status" value="1"/>
</dbReference>
<accession>A0A3A1YKW9</accession>
<keyword evidence="6" id="KW-0963">Cytoplasm</keyword>
<evidence type="ECO:0000313" key="7">
    <source>
        <dbReference type="EMBL" id="RIY37868.1"/>
    </source>
</evidence>
<sequence>MKEFTHTTVMLEPAVDCLEIIKDGIYVDGTFGRGGHSSLILERLGEKGRLYVFDRDLEAIACANKIQDERIIVVHAPFSSMGEYFQEQQLEGKINGILLDLGVSSPQLDDAERGFSFMRNGPLDMRMDQSKGFSAREWLYHSSEKEIADALYLYGQEKNSRAIAKAIVKLREDHKFDTFLPDTDSLVEVVKSASKKIDPNKNPATRTFQAIRIAVNNELGELEQALQDSIKLLAPHGRISIISFHSLEDRIVKHFFKENYEKPVLPKFLPIPDAAFTHDSNFEKISNSIKPTDEEVSSNPRARSSILRWAQRSSKPYSRI</sequence>
<dbReference type="GO" id="GO:0070475">
    <property type="term" value="P:rRNA base methylation"/>
    <property type="evidence" value="ECO:0007669"/>
    <property type="project" value="UniProtKB-UniRule"/>
</dbReference>
<name>A0A3A1YKW9_9GAMM</name>
<dbReference type="PANTHER" id="PTHR11265:SF0">
    <property type="entry name" value="12S RRNA N4-METHYLCYTIDINE METHYLTRANSFERASE"/>
    <property type="match status" value="1"/>
</dbReference>
<evidence type="ECO:0000256" key="5">
    <source>
        <dbReference type="ARBA" id="ARBA00022691"/>
    </source>
</evidence>
<dbReference type="Pfam" id="PF01795">
    <property type="entry name" value="Methyltransf_5"/>
    <property type="match status" value="1"/>
</dbReference>
<feature type="binding site" evidence="6">
    <location>
        <position position="54"/>
    </location>
    <ligand>
        <name>S-adenosyl-L-methionine</name>
        <dbReference type="ChEBI" id="CHEBI:59789"/>
    </ligand>
</feature>
<proteinExistence type="inferred from homology"/>
<dbReference type="Gene3D" id="1.10.150.170">
    <property type="entry name" value="Putative methyltransferase TM0872, insert domain"/>
    <property type="match status" value="1"/>
</dbReference>
<feature type="binding site" evidence="6">
    <location>
        <begin position="34"/>
        <end position="36"/>
    </location>
    <ligand>
        <name>S-adenosyl-L-methionine</name>
        <dbReference type="ChEBI" id="CHEBI:59789"/>
    </ligand>
</feature>
<keyword evidence="2 6" id="KW-0698">rRNA processing</keyword>
<evidence type="ECO:0000256" key="1">
    <source>
        <dbReference type="ARBA" id="ARBA00010396"/>
    </source>
</evidence>
<dbReference type="GO" id="GO:0005737">
    <property type="term" value="C:cytoplasm"/>
    <property type="evidence" value="ECO:0007669"/>
    <property type="project" value="UniProtKB-SubCell"/>
</dbReference>
<dbReference type="SUPFAM" id="SSF53335">
    <property type="entry name" value="S-adenosyl-L-methionine-dependent methyltransferases"/>
    <property type="match status" value="1"/>
</dbReference>
<organism evidence="7 8">
    <name type="scientific">Psittacicella gerlachiana</name>
    <dbReference type="NCBI Taxonomy" id="2028574"/>
    <lineage>
        <taxon>Bacteria</taxon>
        <taxon>Pseudomonadati</taxon>
        <taxon>Pseudomonadota</taxon>
        <taxon>Gammaproteobacteria</taxon>
        <taxon>Pasteurellales</taxon>
        <taxon>Psittacicellaceae</taxon>
        <taxon>Psittacicella</taxon>
    </lineage>
</organism>
<keyword evidence="4 6" id="KW-0808">Transferase</keyword>
<dbReference type="HAMAP" id="MF_01007">
    <property type="entry name" value="16SrRNA_methyltr_H"/>
    <property type="match status" value="1"/>
</dbReference>
<reference evidence="7 8" key="1">
    <citation type="submission" date="2017-08" db="EMBL/GenBank/DDBJ databases">
        <title>Reclassification of Bisgaard taxon 37 and 44.</title>
        <authorList>
            <person name="Christensen H."/>
        </authorList>
    </citation>
    <scope>NUCLEOTIDE SEQUENCE [LARGE SCALE GENOMIC DNA]</scope>
    <source>
        <strain evidence="7 8">EEAB3T1</strain>
    </source>
</reference>
<comment type="catalytic activity">
    <reaction evidence="6">
        <text>cytidine(1402) in 16S rRNA + S-adenosyl-L-methionine = N(4)-methylcytidine(1402) in 16S rRNA + S-adenosyl-L-homocysteine + H(+)</text>
        <dbReference type="Rhea" id="RHEA:42928"/>
        <dbReference type="Rhea" id="RHEA-COMP:10286"/>
        <dbReference type="Rhea" id="RHEA-COMP:10287"/>
        <dbReference type="ChEBI" id="CHEBI:15378"/>
        <dbReference type="ChEBI" id="CHEBI:57856"/>
        <dbReference type="ChEBI" id="CHEBI:59789"/>
        <dbReference type="ChEBI" id="CHEBI:74506"/>
        <dbReference type="ChEBI" id="CHEBI:82748"/>
        <dbReference type="EC" id="2.1.1.199"/>
    </reaction>
</comment>
<dbReference type="Gene3D" id="3.40.50.150">
    <property type="entry name" value="Vaccinia Virus protein VP39"/>
    <property type="match status" value="1"/>
</dbReference>
<feature type="binding site" evidence="6">
    <location>
        <position position="100"/>
    </location>
    <ligand>
        <name>S-adenosyl-L-methionine</name>
        <dbReference type="ChEBI" id="CHEBI:59789"/>
    </ligand>
</feature>
<dbReference type="EMBL" id="NRJF01000031">
    <property type="protein sequence ID" value="RIY37868.1"/>
    <property type="molecule type" value="Genomic_DNA"/>
</dbReference>
<evidence type="ECO:0000313" key="8">
    <source>
        <dbReference type="Proteomes" id="UP000265964"/>
    </source>
</evidence>
<keyword evidence="3 6" id="KW-0489">Methyltransferase</keyword>
<dbReference type="EC" id="2.1.1.199" evidence="6"/>
<dbReference type="OrthoDB" id="9806637at2"/>
<comment type="similarity">
    <text evidence="1 6">Belongs to the methyltransferase superfamily. RsmH family.</text>
</comment>
<evidence type="ECO:0000256" key="6">
    <source>
        <dbReference type="HAMAP-Rule" id="MF_01007"/>
    </source>
</evidence>
<dbReference type="AlphaFoldDB" id="A0A3A1YKW9"/>
<evidence type="ECO:0000256" key="2">
    <source>
        <dbReference type="ARBA" id="ARBA00022552"/>
    </source>
</evidence>
<evidence type="ECO:0000256" key="4">
    <source>
        <dbReference type="ARBA" id="ARBA00022679"/>
    </source>
</evidence>
<dbReference type="InterPro" id="IPR002903">
    <property type="entry name" value="RsmH"/>
</dbReference>
<keyword evidence="5 6" id="KW-0949">S-adenosyl-L-methionine</keyword>
<protein>
    <recommendedName>
        <fullName evidence="6">Ribosomal RNA small subunit methyltransferase H</fullName>
        <ecNumber evidence="6">2.1.1.199</ecNumber>
    </recommendedName>
    <alternativeName>
        <fullName evidence="6">16S rRNA m(4)C1402 methyltransferase</fullName>
    </alternativeName>
    <alternativeName>
        <fullName evidence="6">rRNA (cytosine-N(4)-)-methyltransferase RsmH</fullName>
    </alternativeName>
</protein>
<dbReference type="InterPro" id="IPR029063">
    <property type="entry name" value="SAM-dependent_MTases_sf"/>
</dbReference>
<dbReference type="InterPro" id="IPR023397">
    <property type="entry name" value="SAM-dep_MeTrfase_MraW_recog"/>
</dbReference>
<dbReference type="SUPFAM" id="SSF81799">
    <property type="entry name" value="Putative methyltransferase TM0872, insert domain"/>
    <property type="match status" value="1"/>
</dbReference>
<comment type="function">
    <text evidence="6">Specifically methylates the N4 position of cytidine in position 1402 (C1402) of 16S rRNA.</text>
</comment>
<comment type="caution">
    <text evidence="7">The sequence shown here is derived from an EMBL/GenBank/DDBJ whole genome shotgun (WGS) entry which is preliminary data.</text>
</comment>
<dbReference type="NCBIfam" id="TIGR00006">
    <property type="entry name" value="16S rRNA (cytosine(1402)-N(4))-methyltransferase RsmH"/>
    <property type="match status" value="1"/>
</dbReference>
<feature type="binding site" evidence="6">
    <location>
        <position position="107"/>
    </location>
    <ligand>
        <name>S-adenosyl-L-methionine</name>
        <dbReference type="ChEBI" id="CHEBI:59789"/>
    </ligand>
</feature>
<dbReference type="RefSeq" id="WP_119534178.1">
    <property type="nucleotide sequence ID" value="NZ_NRJF01000031.1"/>
</dbReference>